<dbReference type="Proteomes" id="UP000014978">
    <property type="component" value="Unassembled WGS sequence"/>
</dbReference>
<proteinExistence type="inferred from homology"/>
<evidence type="ECO:0000256" key="2">
    <source>
        <dbReference type="ARBA" id="ARBA00022801"/>
    </source>
</evidence>
<accession>S7W9E6</accession>
<keyword evidence="2" id="KW-0378">Hydrolase</keyword>
<dbReference type="OrthoDB" id="6288734at2759"/>
<keyword evidence="4" id="KW-1185">Reference proteome</keyword>
<protein>
    <submittedName>
        <fullName evidence="3">Nucleoside triphosphatase Ham1</fullName>
    </submittedName>
</protein>
<dbReference type="FunCoup" id="S7W9E6">
    <property type="interactions" value="209"/>
</dbReference>
<dbReference type="Pfam" id="PF01725">
    <property type="entry name" value="Ham1p_like"/>
    <property type="match status" value="1"/>
</dbReference>
<dbReference type="InParanoid" id="S7W9E6"/>
<dbReference type="InterPro" id="IPR029001">
    <property type="entry name" value="ITPase-like_fam"/>
</dbReference>
<evidence type="ECO:0000313" key="4">
    <source>
        <dbReference type="Proteomes" id="UP000014978"/>
    </source>
</evidence>
<dbReference type="GO" id="GO:0005737">
    <property type="term" value="C:cytoplasm"/>
    <property type="evidence" value="ECO:0007669"/>
    <property type="project" value="TreeGrafter"/>
</dbReference>
<sequence>MKVFFCSTNQKKIADFGEMFDRPFEVLDVEIDEIQGDEETIALEKIKSVLNNAKEDGIYVVDDVSVSFKALNGFPGPYIKYFLKVGTKTIFEILRQKNCTDATVQCTLGVGIKTKDMLVYKVLSSQVKGSLVKPEEDDFNRFDGIFVPENTDRILKDNPESNKISHRALAIEKLKKFLNEFLPGDKVDR</sequence>
<comment type="similarity">
    <text evidence="1">Belongs to the HAM1 NTPase family.</text>
</comment>
<dbReference type="EMBL" id="ATCN01000845">
    <property type="protein sequence ID" value="EPR78352.1"/>
    <property type="molecule type" value="Genomic_DNA"/>
</dbReference>
<comment type="caution">
    <text evidence="3">The sequence shown here is derived from an EMBL/GenBank/DDBJ whole genome shotgun (WGS) entry which is preliminary data.</text>
</comment>
<dbReference type="SUPFAM" id="SSF52972">
    <property type="entry name" value="ITPase-like"/>
    <property type="match status" value="1"/>
</dbReference>
<dbReference type="HOGENOM" id="CLU_082080_1_0_1"/>
<dbReference type="InterPro" id="IPR002637">
    <property type="entry name" value="RdgB/HAM1"/>
</dbReference>
<dbReference type="VEuPathDB" id="MicrosporidiaDB:SLOPH_1406"/>
<dbReference type="OMA" id="IADFGEM"/>
<dbReference type="Gene3D" id="3.90.950.10">
    <property type="match status" value="1"/>
</dbReference>
<reference evidence="4" key="1">
    <citation type="journal article" date="2013" name="PLoS Genet.">
        <title>The genome of Spraguea lophii and the basis of host-microsporidian interactions.</title>
        <authorList>
            <person name="Campbell S.E."/>
            <person name="Williams T.A."/>
            <person name="Yousuf A."/>
            <person name="Soanes D.M."/>
            <person name="Paszkiewicz K.H."/>
            <person name="Williams B.A.P."/>
        </authorList>
    </citation>
    <scope>NUCLEOTIDE SEQUENCE [LARGE SCALE GENOMIC DNA]</scope>
    <source>
        <strain evidence="4">42_110</strain>
    </source>
</reference>
<evidence type="ECO:0000313" key="3">
    <source>
        <dbReference type="EMBL" id="EPR78352.1"/>
    </source>
</evidence>
<name>S7W9E6_SPRLO</name>
<dbReference type="PANTHER" id="PTHR11067:SF9">
    <property type="entry name" value="INOSINE TRIPHOSPHATE PYROPHOSPHATASE"/>
    <property type="match status" value="1"/>
</dbReference>
<dbReference type="PANTHER" id="PTHR11067">
    <property type="entry name" value="INOSINE TRIPHOSPHATE PYROPHOSPHATASE/HAM1 PROTEIN"/>
    <property type="match status" value="1"/>
</dbReference>
<gene>
    <name evidence="3" type="ORF">SLOPH_1406</name>
</gene>
<dbReference type="GO" id="GO:0009143">
    <property type="term" value="P:nucleoside triphosphate catabolic process"/>
    <property type="evidence" value="ECO:0007669"/>
    <property type="project" value="InterPro"/>
</dbReference>
<evidence type="ECO:0000256" key="1">
    <source>
        <dbReference type="ARBA" id="ARBA00008023"/>
    </source>
</evidence>
<organism evidence="3 4">
    <name type="scientific">Spraguea lophii (strain 42_110)</name>
    <name type="common">Microsporidian parasite</name>
    <dbReference type="NCBI Taxonomy" id="1358809"/>
    <lineage>
        <taxon>Eukaryota</taxon>
        <taxon>Fungi</taxon>
        <taxon>Fungi incertae sedis</taxon>
        <taxon>Microsporidia</taxon>
        <taxon>Spragueidae</taxon>
        <taxon>Spraguea</taxon>
    </lineage>
</organism>
<dbReference type="STRING" id="1358809.S7W9E6"/>
<dbReference type="AlphaFoldDB" id="S7W9E6"/>
<dbReference type="GO" id="GO:0047429">
    <property type="term" value="F:nucleoside triphosphate diphosphatase activity"/>
    <property type="evidence" value="ECO:0007669"/>
    <property type="project" value="InterPro"/>
</dbReference>